<protein>
    <submittedName>
        <fullName evidence="2">Epimerase</fullName>
    </submittedName>
</protein>
<dbReference type="PANTHER" id="PTHR48079">
    <property type="entry name" value="PROTEIN YEEZ"/>
    <property type="match status" value="1"/>
</dbReference>
<organism evidence="2 3">
    <name type="scientific">Niallia circulans</name>
    <name type="common">Bacillus circulans</name>
    <dbReference type="NCBI Taxonomy" id="1397"/>
    <lineage>
        <taxon>Bacteria</taxon>
        <taxon>Bacillati</taxon>
        <taxon>Bacillota</taxon>
        <taxon>Bacilli</taxon>
        <taxon>Bacillales</taxon>
        <taxon>Bacillaceae</taxon>
        <taxon>Niallia</taxon>
    </lineage>
</organism>
<dbReference type="RefSeq" id="WP_095328809.1">
    <property type="nucleotide sequence ID" value="NZ_NPBQ01000019.1"/>
</dbReference>
<dbReference type="InterPro" id="IPR036291">
    <property type="entry name" value="NAD(P)-bd_dom_sf"/>
</dbReference>
<dbReference type="GO" id="GO:0004029">
    <property type="term" value="F:aldehyde dehydrogenase (NAD+) activity"/>
    <property type="evidence" value="ECO:0007669"/>
    <property type="project" value="TreeGrafter"/>
</dbReference>
<accession>A0AA91Z2S1</accession>
<gene>
    <name evidence="2" type="ORF">CHH57_02840</name>
</gene>
<dbReference type="Pfam" id="PF01370">
    <property type="entry name" value="Epimerase"/>
    <property type="match status" value="1"/>
</dbReference>
<dbReference type="InterPro" id="IPR051783">
    <property type="entry name" value="NAD(P)-dependent_oxidoreduct"/>
</dbReference>
<dbReference type="GO" id="GO:0005737">
    <property type="term" value="C:cytoplasm"/>
    <property type="evidence" value="ECO:0007669"/>
    <property type="project" value="TreeGrafter"/>
</dbReference>
<reference evidence="2 3" key="1">
    <citation type="submission" date="2017-07" db="EMBL/GenBank/DDBJ databases">
        <title>Isolation and whole genome analysis of endospore-forming bacteria from heroin.</title>
        <authorList>
            <person name="Kalinowski J."/>
            <person name="Ahrens B."/>
            <person name="Al-Dilaimi A."/>
            <person name="Winkler A."/>
            <person name="Wibberg D."/>
            <person name="Schleenbecker U."/>
            <person name="Ruckert C."/>
            <person name="Wolfel R."/>
            <person name="Grass G."/>
        </authorList>
    </citation>
    <scope>NUCLEOTIDE SEQUENCE [LARGE SCALE GENOMIC DNA]</scope>
    <source>
        <strain evidence="2 3">7521-2</strain>
    </source>
</reference>
<sequence length="297" mass="33492">MSIIDINILITGVTGTLGGEVAKRYLKEGAMVKGLVRDEKSYKEMKEIGIEPIIGELTNRGSLVEAAKDIDIIIHCAAYLGEDLEKAMNSNVIGVENLASVAIELGIKRFVHISTLSVYGEPTEGYFDENSPITESHPEVYIKTKAHSERILNKYKNNGLGLIILRPGAICAEKNSYWGDRQVERMINTDIVNWVNPDDLIPWVHRDNLIEMIFVAILKGISGEIYNAIDGNYPDKEYRLELINAIGKKYILPERRLERPIYSNKKIKGLGYMPVKTFEETISNLKKVALKHNKYIN</sequence>
<evidence type="ECO:0000313" key="2">
    <source>
        <dbReference type="EMBL" id="PAD84815.1"/>
    </source>
</evidence>
<dbReference type="SUPFAM" id="SSF51735">
    <property type="entry name" value="NAD(P)-binding Rossmann-fold domains"/>
    <property type="match status" value="1"/>
</dbReference>
<evidence type="ECO:0000313" key="3">
    <source>
        <dbReference type="Proteomes" id="UP000216961"/>
    </source>
</evidence>
<evidence type="ECO:0000259" key="1">
    <source>
        <dbReference type="Pfam" id="PF01370"/>
    </source>
</evidence>
<dbReference type="Proteomes" id="UP000216961">
    <property type="component" value="Unassembled WGS sequence"/>
</dbReference>
<dbReference type="PANTHER" id="PTHR48079:SF6">
    <property type="entry name" value="NAD(P)-BINDING DOMAIN-CONTAINING PROTEIN-RELATED"/>
    <property type="match status" value="1"/>
</dbReference>
<proteinExistence type="predicted"/>
<dbReference type="InterPro" id="IPR001509">
    <property type="entry name" value="Epimerase_deHydtase"/>
</dbReference>
<dbReference type="Gene3D" id="3.40.50.720">
    <property type="entry name" value="NAD(P)-binding Rossmann-like Domain"/>
    <property type="match status" value="1"/>
</dbReference>
<dbReference type="AlphaFoldDB" id="A0AA91Z2S1"/>
<dbReference type="EMBL" id="NPBQ01000019">
    <property type="protein sequence ID" value="PAD84815.1"/>
    <property type="molecule type" value="Genomic_DNA"/>
</dbReference>
<comment type="caution">
    <text evidence="2">The sequence shown here is derived from an EMBL/GenBank/DDBJ whole genome shotgun (WGS) entry which is preliminary data.</text>
</comment>
<name>A0AA91Z2S1_NIACI</name>
<feature type="domain" description="NAD-dependent epimerase/dehydratase" evidence="1">
    <location>
        <begin position="8"/>
        <end position="227"/>
    </location>
</feature>